<accession>A0A819EAY0</accession>
<evidence type="ECO:0000313" key="4">
    <source>
        <dbReference type="EMBL" id="CAF3847209.1"/>
    </source>
</evidence>
<dbReference type="InterPro" id="IPR006073">
    <property type="entry name" value="GTP-bd"/>
</dbReference>
<dbReference type="PANTHER" id="PTHR34726">
    <property type="entry name" value="GBP DOMAIN-CONTAINING PROTEIN"/>
    <property type="match status" value="1"/>
</dbReference>
<dbReference type="EMBL" id="CAJOBB010001367">
    <property type="protein sequence ID" value="CAF3847209.1"/>
    <property type="molecule type" value="Genomic_DNA"/>
</dbReference>
<evidence type="ECO:0000256" key="1">
    <source>
        <dbReference type="SAM" id="MobiDB-lite"/>
    </source>
</evidence>
<dbReference type="SUPFAM" id="SSF52540">
    <property type="entry name" value="P-loop containing nucleoside triphosphate hydrolases"/>
    <property type="match status" value="1"/>
</dbReference>
<evidence type="ECO:0000259" key="2">
    <source>
        <dbReference type="Pfam" id="PF01926"/>
    </source>
</evidence>
<evidence type="ECO:0000313" key="5">
    <source>
        <dbReference type="Proteomes" id="UP000663868"/>
    </source>
</evidence>
<comment type="caution">
    <text evidence="4">The sequence shown here is derived from an EMBL/GenBank/DDBJ whole genome shotgun (WGS) entry which is preliminary data.</text>
</comment>
<dbReference type="InterPro" id="IPR027417">
    <property type="entry name" value="P-loop_NTPase"/>
</dbReference>
<dbReference type="EMBL" id="CAJNOE010000508">
    <property type="protein sequence ID" value="CAF1249481.1"/>
    <property type="molecule type" value="Genomic_DNA"/>
</dbReference>
<dbReference type="AlphaFoldDB" id="A0A819EAY0"/>
<reference evidence="4" key="1">
    <citation type="submission" date="2021-02" db="EMBL/GenBank/DDBJ databases">
        <authorList>
            <person name="Nowell W R."/>
        </authorList>
    </citation>
    <scope>NUCLEOTIDE SEQUENCE</scope>
</reference>
<feature type="compositionally biased region" description="Low complexity" evidence="1">
    <location>
        <begin position="7"/>
        <end position="21"/>
    </location>
</feature>
<dbReference type="GO" id="GO:0005525">
    <property type="term" value="F:GTP binding"/>
    <property type="evidence" value="ECO:0007669"/>
    <property type="project" value="InterPro"/>
</dbReference>
<proteinExistence type="predicted"/>
<gene>
    <name evidence="3" type="ORF">IZO911_LOCUS31262</name>
    <name evidence="4" type="ORF">KXQ929_LOCUS19877</name>
</gene>
<name>A0A819EAY0_9BILA</name>
<feature type="domain" description="G" evidence="2">
    <location>
        <begin position="71"/>
        <end position="188"/>
    </location>
</feature>
<protein>
    <recommendedName>
        <fullName evidence="2">G domain-containing protein</fullName>
    </recommendedName>
</protein>
<dbReference type="Proteomes" id="UP000663868">
    <property type="component" value="Unassembled WGS sequence"/>
</dbReference>
<dbReference type="PANTHER" id="PTHR34726:SF3">
    <property type="entry name" value="GUANYLATE-BINDING PROTEIN N-TERMINAL DOMAIN-CONTAINING PROTEIN-RELATED"/>
    <property type="match status" value="1"/>
</dbReference>
<feature type="region of interest" description="Disordered" evidence="1">
    <location>
        <begin position="1"/>
        <end position="21"/>
    </location>
</feature>
<evidence type="ECO:0000313" key="3">
    <source>
        <dbReference type="EMBL" id="CAF1249481.1"/>
    </source>
</evidence>
<dbReference type="Gene3D" id="3.40.50.300">
    <property type="entry name" value="P-loop containing nucleotide triphosphate hydrolases"/>
    <property type="match status" value="1"/>
</dbReference>
<dbReference type="Proteomes" id="UP000663860">
    <property type="component" value="Unassembled WGS sequence"/>
</dbReference>
<organism evidence="4 5">
    <name type="scientific">Adineta steineri</name>
    <dbReference type="NCBI Taxonomy" id="433720"/>
    <lineage>
        <taxon>Eukaryota</taxon>
        <taxon>Metazoa</taxon>
        <taxon>Spiralia</taxon>
        <taxon>Gnathifera</taxon>
        <taxon>Rotifera</taxon>
        <taxon>Eurotatoria</taxon>
        <taxon>Bdelloidea</taxon>
        <taxon>Adinetida</taxon>
        <taxon>Adinetidae</taxon>
        <taxon>Adineta</taxon>
    </lineage>
</organism>
<sequence>MFWPKRNTSTSSDASDASASSNTSNALIYDTVIHIGKLNDLLKDGWKFTTDNSSEASAQRSMINYEDSLIVGILGSYNRGKSFLLNKLCRTQFPTGRLMSTEGISIAGPRDTCKNLVFIDTAGTDTPTKREDLDDKRAIEALLREIVLGLCSYIIIVMNRLQLTDQIYMHEVLEYCSKPSPKGKPEIIFVHNLWDLEFEEDRNIVIQREIEDILGAKLTTIQQ</sequence>
<dbReference type="Pfam" id="PF01926">
    <property type="entry name" value="MMR_HSR1"/>
    <property type="match status" value="1"/>
</dbReference>